<protein>
    <submittedName>
        <fullName evidence="1">Uncharacterized protein</fullName>
    </submittedName>
</protein>
<evidence type="ECO:0000313" key="2">
    <source>
        <dbReference type="Proteomes" id="UP000327493"/>
    </source>
</evidence>
<reference evidence="1 2" key="1">
    <citation type="submission" date="2019-08" db="EMBL/GenBank/DDBJ databases">
        <title>A chromosome-level genome assembly, high-density linkage maps, and genome scans reveal the genomic architecture of hybrid incompatibilities underlying speciation via character displacement in darters (Percidae: Etheostominae).</title>
        <authorList>
            <person name="Moran R.L."/>
            <person name="Catchen J.M."/>
            <person name="Fuller R.C."/>
        </authorList>
    </citation>
    <scope>NUCLEOTIDE SEQUENCE [LARGE SCALE GENOMIC DNA]</scope>
    <source>
        <strain evidence="1">EspeVRDwgs_2016</strain>
        <tissue evidence="1">Muscle</tissue>
    </source>
</reference>
<name>A0A5J5CLA8_9PERO</name>
<dbReference type="AlphaFoldDB" id="A0A5J5CLA8"/>
<evidence type="ECO:0000313" key="1">
    <source>
        <dbReference type="EMBL" id="KAA8581376.1"/>
    </source>
</evidence>
<keyword evidence="2" id="KW-1185">Reference proteome</keyword>
<dbReference type="EMBL" id="VOFY01000021">
    <property type="protein sequence ID" value="KAA8581376.1"/>
    <property type="molecule type" value="Genomic_DNA"/>
</dbReference>
<gene>
    <name evidence="1" type="ORF">FQN60_002957</name>
</gene>
<sequence>MVFTTVLKANVAQSALVFPPDVYILPGKTVYFILPSKKQTGFDAATPLRDVTSLILTVLFGFLNAGKDFPKQFFVLRLVKVILKVLHVCQSRTSGSHRGSLDRLVSEPILLLLLQPQVAAPQQLVVLHLQGTVLSVDLVEQRDAAILHHLGSAYAGALVVIDPVGRVGHLGRLHQPLAVRAPPDPGAFLCSCISLVLFLRVEEHRVGQQAVEDVRSDGSRGGIGFPELTKLLGLTLQLSRSGLKQRERERERERETYLAALHPRQLLLQRCIFTGEQLGRSLQLLPPSALTGELSLEAAERLS</sequence>
<organism evidence="1 2">
    <name type="scientific">Etheostoma spectabile</name>
    <name type="common">orangethroat darter</name>
    <dbReference type="NCBI Taxonomy" id="54343"/>
    <lineage>
        <taxon>Eukaryota</taxon>
        <taxon>Metazoa</taxon>
        <taxon>Chordata</taxon>
        <taxon>Craniata</taxon>
        <taxon>Vertebrata</taxon>
        <taxon>Euteleostomi</taxon>
        <taxon>Actinopterygii</taxon>
        <taxon>Neopterygii</taxon>
        <taxon>Teleostei</taxon>
        <taxon>Neoteleostei</taxon>
        <taxon>Acanthomorphata</taxon>
        <taxon>Eupercaria</taxon>
        <taxon>Perciformes</taxon>
        <taxon>Percoidei</taxon>
        <taxon>Percidae</taxon>
        <taxon>Etheostomatinae</taxon>
        <taxon>Etheostoma</taxon>
    </lineage>
</organism>
<accession>A0A5J5CLA8</accession>
<proteinExistence type="predicted"/>
<comment type="caution">
    <text evidence="1">The sequence shown here is derived from an EMBL/GenBank/DDBJ whole genome shotgun (WGS) entry which is preliminary data.</text>
</comment>
<dbReference type="Proteomes" id="UP000327493">
    <property type="component" value="Chromosome 21"/>
</dbReference>